<feature type="chain" id="PRO_5022749373" evidence="1">
    <location>
        <begin position="23"/>
        <end position="544"/>
    </location>
</feature>
<name>A0A5B9EFW4_9BACT</name>
<dbReference type="GO" id="GO:0016799">
    <property type="term" value="F:hydrolase activity, hydrolyzing N-glycosyl compounds"/>
    <property type="evidence" value="ECO:0007669"/>
    <property type="project" value="InterPro"/>
</dbReference>
<evidence type="ECO:0000259" key="2">
    <source>
        <dbReference type="Pfam" id="PF07632"/>
    </source>
</evidence>
<protein>
    <submittedName>
        <fullName evidence="4">DUF1593 domain-containing protein</fullName>
    </submittedName>
</protein>
<dbReference type="InterPro" id="IPR013783">
    <property type="entry name" value="Ig-like_fold"/>
</dbReference>
<organism evidence="4 5">
    <name type="scientific">Terriglobus albidus</name>
    <dbReference type="NCBI Taxonomy" id="1592106"/>
    <lineage>
        <taxon>Bacteria</taxon>
        <taxon>Pseudomonadati</taxon>
        <taxon>Acidobacteriota</taxon>
        <taxon>Terriglobia</taxon>
        <taxon>Terriglobales</taxon>
        <taxon>Acidobacteriaceae</taxon>
        <taxon>Terriglobus</taxon>
    </lineage>
</organism>
<dbReference type="InterPro" id="IPR011483">
    <property type="entry name" value="Sde182_NH-like"/>
</dbReference>
<feature type="signal peptide" evidence="1">
    <location>
        <begin position="1"/>
        <end position="22"/>
    </location>
</feature>
<dbReference type="Pfam" id="PF21027">
    <property type="entry name" value="Sde0182_C"/>
    <property type="match status" value="1"/>
</dbReference>
<evidence type="ECO:0000313" key="4">
    <source>
        <dbReference type="EMBL" id="QEE28936.1"/>
    </source>
</evidence>
<feature type="domain" description="Cellulose-binding Sde182 C-terminal" evidence="3">
    <location>
        <begin position="464"/>
        <end position="543"/>
    </location>
</feature>
<dbReference type="OrthoDB" id="253051at2"/>
<dbReference type="Gene3D" id="3.90.245.10">
    <property type="entry name" value="Ribonucleoside hydrolase-like"/>
    <property type="match status" value="1"/>
</dbReference>
<evidence type="ECO:0000313" key="5">
    <source>
        <dbReference type="Proteomes" id="UP000321820"/>
    </source>
</evidence>
<dbReference type="AlphaFoldDB" id="A0A5B9EFW4"/>
<dbReference type="Pfam" id="PF07632">
    <property type="entry name" value="Sde182_NH-like"/>
    <property type="match status" value="1"/>
</dbReference>
<dbReference type="EMBL" id="CP042806">
    <property type="protein sequence ID" value="QEE28936.1"/>
    <property type="molecule type" value="Genomic_DNA"/>
</dbReference>
<feature type="domain" description="Cellulose-binding Sde182 nucleoside hydrolase-like" evidence="2">
    <location>
        <begin position="33"/>
        <end position="347"/>
    </location>
</feature>
<keyword evidence="5" id="KW-1185">Reference proteome</keyword>
<gene>
    <name evidence="4" type="ORF">FTW19_13560</name>
</gene>
<proteinExistence type="predicted"/>
<dbReference type="InterPro" id="IPR048527">
    <property type="entry name" value="Sde182_C"/>
</dbReference>
<dbReference type="KEGG" id="talb:FTW19_13560"/>
<sequence length="544" mass="59990">MKNKKFYLMLLLGSLGVVDALAQRPSISANKPRVVITADPELDDNDTLIRAILYTTDFNVEGLVYQESTFHWKGDGKGTTQFRPAWGAARAKTCPEGCTTYRWPFPEKEAFIDHIVDAYAKVYKNLKVHNPEYPDPALLKSKIKWGNVEFEGDFSRDTDGSNLIKSLLMDDKPGPLYVTAQGGQSTIARALRSIYMECHDKPQWQSVKEKISRKLVIIPFGDQDGTYNSYIKPNWPDVAEWSLAMVEYGYGIRGSLSPENMVYISGPWTRENVLNQGPLGALYRVWQDGVVMDPTDTFGFTVDKLREMGRQAQEKDSFISEGDTPTFLNLLNNGLRAQNGRWGGWGGIWRDGAGPMLNIIPIQGPLPPDDAGFAPGLAAQGQKNPNVPDIANAPAPQARPQGMRRSPLPPEVLALNNRFFAASQNDFAARLKWSVTPNFKDANHEPKVTVKGPLDLTAKAGSTVALQGAASDPDHNSVKVKWWQYKDAGSYGGSVRIDSPEALKTNIVIPADAKVGDTIHLILEGTDSGTPALTQYQRVVITVQ</sequence>
<dbReference type="Gene3D" id="2.60.40.10">
    <property type="entry name" value="Immunoglobulins"/>
    <property type="match status" value="1"/>
</dbReference>
<dbReference type="RefSeq" id="WP_147648134.1">
    <property type="nucleotide sequence ID" value="NZ_CP042806.1"/>
</dbReference>
<dbReference type="InterPro" id="IPR036452">
    <property type="entry name" value="Ribo_hydro-like"/>
</dbReference>
<evidence type="ECO:0000259" key="3">
    <source>
        <dbReference type="Pfam" id="PF21027"/>
    </source>
</evidence>
<accession>A0A5B9EFW4</accession>
<keyword evidence="1" id="KW-0732">Signal</keyword>
<dbReference type="Proteomes" id="UP000321820">
    <property type="component" value="Chromosome"/>
</dbReference>
<evidence type="ECO:0000256" key="1">
    <source>
        <dbReference type="SAM" id="SignalP"/>
    </source>
</evidence>
<reference evidence="4 5" key="1">
    <citation type="submission" date="2019-08" db="EMBL/GenBank/DDBJ databases">
        <title>Complete genome sequence of Terriglobus albidus strain ORNL.</title>
        <authorList>
            <person name="Podar M."/>
        </authorList>
    </citation>
    <scope>NUCLEOTIDE SEQUENCE [LARGE SCALE GENOMIC DNA]</scope>
    <source>
        <strain evidence="4 5">ORNL</strain>
    </source>
</reference>